<dbReference type="EMBL" id="FNSL01000001">
    <property type="protein sequence ID" value="SEB56239.1"/>
    <property type="molecule type" value="Genomic_DNA"/>
</dbReference>
<evidence type="ECO:0008006" key="3">
    <source>
        <dbReference type="Google" id="ProtNLM"/>
    </source>
</evidence>
<evidence type="ECO:0000313" key="2">
    <source>
        <dbReference type="Proteomes" id="UP000199064"/>
    </source>
</evidence>
<dbReference type="Pfam" id="PF04325">
    <property type="entry name" value="DUF465"/>
    <property type="match status" value="1"/>
</dbReference>
<organism evidence="1 2">
    <name type="scientific">Nitratireductor aquibiodomus</name>
    <dbReference type="NCBI Taxonomy" id="204799"/>
    <lineage>
        <taxon>Bacteria</taxon>
        <taxon>Pseudomonadati</taxon>
        <taxon>Pseudomonadota</taxon>
        <taxon>Alphaproteobacteria</taxon>
        <taxon>Hyphomicrobiales</taxon>
        <taxon>Phyllobacteriaceae</taxon>
        <taxon>Nitratireductor</taxon>
    </lineage>
</organism>
<gene>
    <name evidence="1" type="ORF">SAMN05216452_2145</name>
</gene>
<dbReference type="InterPro" id="IPR038444">
    <property type="entry name" value="DUF465_sf"/>
</dbReference>
<accession>A0A1H4KCH8</accession>
<evidence type="ECO:0000313" key="1">
    <source>
        <dbReference type="EMBL" id="SEB56239.1"/>
    </source>
</evidence>
<dbReference type="Proteomes" id="UP000199064">
    <property type="component" value="Unassembled WGS sequence"/>
</dbReference>
<keyword evidence="2" id="KW-1185">Reference proteome</keyword>
<reference evidence="2" key="1">
    <citation type="submission" date="2016-10" db="EMBL/GenBank/DDBJ databases">
        <authorList>
            <person name="Varghese N."/>
            <person name="Submissions S."/>
        </authorList>
    </citation>
    <scope>NUCLEOTIDE SEQUENCE [LARGE SCALE GENOMIC DNA]</scope>
    <source>
        <strain evidence="2">ES.061</strain>
    </source>
</reference>
<dbReference type="AlphaFoldDB" id="A0A1H4KCH8"/>
<name>A0A1H4KCH8_9HYPH</name>
<dbReference type="InterPro" id="IPR007420">
    <property type="entry name" value="DUF465"/>
</dbReference>
<protein>
    <recommendedName>
        <fullName evidence="3">DUF465 domain-containing protein</fullName>
    </recommendedName>
</protein>
<sequence>MGQLTVVTSEQEQAEIRLEFARLKQDHADFDAAINAMIATGCDPLRIQRMKKKKLALKDRLQELEDNIIPDIIA</sequence>
<dbReference type="Gene3D" id="6.10.280.50">
    <property type="match status" value="1"/>
</dbReference>
<proteinExistence type="predicted"/>